<comment type="caution">
    <text evidence="2">The sequence shown here is derived from an EMBL/GenBank/DDBJ whole genome shotgun (WGS) entry which is preliminary data.</text>
</comment>
<proteinExistence type="predicted"/>
<dbReference type="AlphaFoldDB" id="A0ABD0WC64"/>
<evidence type="ECO:0000313" key="3">
    <source>
        <dbReference type="Proteomes" id="UP001557470"/>
    </source>
</evidence>
<organism evidence="2 3">
    <name type="scientific">Umbra pygmaea</name>
    <name type="common">Eastern mudminnow</name>
    <dbReference type="NCBI Taxonomy" id="75934"/>
    <lineage>
        <taxon>Eukaryota</taxon>
        <taxon>Metazoa</taxon>
        <taxon>Chordata</taxon>
        <taxon>Craniata</taxon>
        <taxon>Vertebrata</taxon>
        <taxon>Euteleostomi</taxon>
        <taxon>Actinopterygii</taxon>
        <taxon>Neopterygii</taxon>
        <taxon>Teleostei</taxon>
        <taxon>Protacanthopterygii</taxon>
        <taxon>Esociformes</taxon>
        <taxon>Umbridae</taxon>
        <taxon>Umbra</taxon>
    </lineage>
</organism>
<protein>
    <submittedName>
        <fullName evidence="2">Uncharacterized protein</fullName>
    </submittedName>
</protein>
<name>A0ABD0WC64_UMBPY</name>
<feature type="region of interest" description="Disordered" evidence="1">
    <location>
        <begin position="1"/>
        <end position="31"/>
    </location>
</feature>
<dbReference type="EMBL" id="JAGEUA010000008">
    <property type="protein sequence ID" value="KAL0968920.1"/>
    <property type="molecule type" value="Genomic_DNA"/>
</dbReference>
<dbReference type="Proteomes" id="UP001557470">
    <property type="component" value="Unassembled WGS sequence"/>
</dbReference>
<sequence>MKSSLTKTTQSNIFQQESYPKSRNINNGIQDSKCNVAQEQYTSSKMPTGAGGSVIQSIPKKSPSYLPTMGHWWGQIWLTLHVA</sequence>
<keyword evidence="3" id="KW-1185">Reference proteome</keyword>
<reference evidence="2 3" key="1">
    <citation type="submission" date="2024-06" db="EMBL/GenBank/DDBJ databases">
        <authorList>
            <person name="Pan Q."/>
            <person name="Wen M."/>
            <person name="Jouanno E."/>
            <person name="Zahm M."/>
            <person name="Klopp C."/>
            <person name="Cabau C."/>
            <person name="Louis A."/>
            <person name="Berthelot C."/>
            <person name="Parey E."/>
            <person name="Roest Crollius H."/>
            <person name="Montfort J."/>
            <person name="Robinson-Rechavi M."/>
            <person name="Bouchez O."/>
            <person name="Lampietro C."/>
            <person name="Lopez Roques C."/>
            <person name="Donnadieu C."/>
            <person name="Postlethwait J."/>
            <person name="Bobe J."/>
            <person name="Verreycken H."/>
            <person name="Guiguen Y."/>
        </authorList>
    </citation>
    <scope>NUCLEOTIDE SEQUENCE [LARGE SCALE GENOMIC DNA]</scope>
    <source>
        <strain evidence="2">Up_M1</strain>
        <tissue evidence="2">Testis</tissue>
    </source>
</reference>
<accession>A0ABD0WC64</accession>
<gene>
    <name evidence="2" type="ORF">UPYG_G00273740</name>
</gene>
<evidence type="ECO:0000256" key="1">
    <source>
        <dbReference type="SAM" id="MobiDB-lite"/>
    </source>
</evidence>
<evidence type="ECO:0000313" key="2">
    <source>
        <dbReference type="EMBL" id="KAL0968920.1"/>
    </source>
</evidence>